<proteinExistence type="predicted"/>
<feature type="transmembrane region" description="Helical" evidence="1">
    <location>
        <begin position="12"/>
        <end position="33"/>
    </location>
</feature>
<evidence type="ECO:0000313" key="2">
    <source>
        <dbReference type="EMBL" id="CAB0011157.1"/>
    </source>
</evidence>
<keyword evidence="1" id="KW-0472">Membrane</keyword>
<dbReference type="Proteomes" id="UP000479000">
    <property type="component" value="Unassembled WGS sequence"/>
</dbReference>
<protein>
    <submittedName>
        <fullName evidence="2">Uncharacterized protein</fullName>
    </submittedName>
</protein>
<name>A0A6H5H4X9_9HEMI</name>
<sequence>MTSEFPSDNVSAAGIILGSTESWVVLAIHNIPVRKVRRQHAMLQYFTQQMREIRSSDEKEKLLETRSISIVLNQGRMFPEAVCVVPEFSPIVRLDF</sequence>
<organism evidence="2 3">
    <name type="scientific">Nesidiocoris tenuis</name>
    <dbReference type="NCBI Taxonomy" id="355587"/>
    <lineage>
        <taxon>Eukaryota</taxon>
        <taxon>Metazoa</taxon>
        <taxon>Ecdysozoa</taxon>
        <taxon>Arthropoda</taxon>
        <taxon>Hexapoda</taxon>
        <taxon>Insecta</taxon>
        <taxon>Pterygota</taxon>
        <taxon>Neoptera</taxon>
        <taxon>Paraneoptera</taxon>
        <taxon>Hemiptera</taxon>
        <taxon>Heteroptera</taxon>
        <taxon>Panheteroptera</taxon>
        <taxon>Cimicomorpha</taxon>
        <taxon>Miridae</taxon>
        <taxon>Dicyphina</taxon>
        <taxon>Nesidiocoris</taxon>
    </lineage>
</organism>
<feature type="non-terminal residue" evidence="2">
    <location>
        <position position="96"/>
    </location>
</feature>
<evidence type="ECO:0000256" key="1">
    <source>
        <dbReference type="SAM" id="Phobius"/>
    </source>
</evidence>
<reference evidence="2 3" key="1">
    <citation type="submission" date="2020-02" db="EMBL/GenBank/DDBJ databases">
        <authorList>
            <person name="Ferguson B K."/>
        </authorList>
    </citation>
    <scope>NUCLEOTIDE SEQUENCE [LARGE SCALE GENOMIC DNA]</scope>
</reference>
<dbReference type="AlphaFoldDB" id="A0A6H5H4X9"/>
<keyword evidence="1" id="KW-0812">Transmembrane</keyword>
<dbReference type="EMBL" id="CADCXU010023779">
    <property type="protein sequence ID" value="CAB0011157.1"/>
    <property type="molecule type" value="Genomic_DNA"/>
</dbReference>
<gene>
    <name evidence="2" type="ORF">NTEN_LOCUS16150</name>
</gene>
<accession>A0A6H5H4X9</accession>
<keyword evidence="3" id="KW-1185">Reference proteome</keyword>
<keyword evidence="1" id="KW-1133">Transmembrane helix</keyword>
<evidence type="ECO:0000313" key="3">
    <source>
        <dbReference type="Proteomes" id="UP000479000"/>
    </source>
</evidence>